<gene>
    <name evidence="2" type="ORF">HannXRQ_Chr03g0078231</name>
    <name evidence="1" type="ORF">HanXRQr2_Chr03g0120051</name>
</gene>
<dbReference type="EMBL" id="MNCJ02000318">
    <property type="protein sequence ID" value="KAF5815169.1"/>
    <property type="molecule type" value="Genomic_DNA"/>
</dbReference>
<reference evidence="1" key="3">
    <citation type="submission" date="2020-06" db="EMBL/GenBank/DDBJ databases">
        <title>Helianthus annuus Genome sequencing and assembly Release 2.</title>
        <authorList>
            <person name="Gouzy J."/>
            <person name="Langlade N."/>
            <person name="Munos S."/>
        </authorList>
    </citation>
    <scope>NUCLEOTIDE SEQUENCE</scope>
    <source>
        <tissue evidence="1">Leaves</tissue>
    </source>
</reference>
<dbReference type="Proteomes" id="UP000215914">
    <property type="component" value="Chromosome 3"/>
</dbReference>
<dbReference type="EMBL" id="CM007892">
    <property type="protein sequence ID" value="OTG31668.1"/>
    <property type="molecule type" value="Genomic_DNA"/>
</dbReference>
<evidence type="ECO:0000313" key="2">
    <source>
        <dbReference type="EMBL" id="OTG31668.1"/>
    </source>
</evidence>
<dbReference type="PANTHER" id="PTHR35463">
    <property type="entry name" value="TRANSMEMBRANE PROTEIN"/>
    <property type="match status" value="1"/>
</dbReference>
<organism evidence="2 3">
    <name type="scientific">Helianthus annuus</name>
    <name type="common">Common sunflower</name>
    <dbReference type="NCBI Taxonomy" id="4232"/>
    <lineage>
        <taxon>Eukaryota</taxon>
        <taxon>Viridiplantae</taxon>
        <taxon>Streptophyta</taxon>
        <taxon>Embryophyta</taxon>
        <taxon>Tracheophyta</taxon>
        <taxon>Spermatophyta</taxon>
        <taxon>Magnoliopsida</taxon>
        <taxon>eudicotyledons</taxon>
        <taxon>Gunneridae</taxon>
        <taxon>Pentapetalae</taxon>
        <taxon>asterids</taxon>
        <taxon>campanulids</taxon>
        <taxon>Asterales</taxon>
        <taxon>Asteraceae</taxon>
        <taxon>Asteroideae</taxon>
        <taxon>Heliantheae alliance</taxon>
        <taxon>Heliantheae</taxon>
        <taxon>Helianthus</taxon>
    </lineage>
</organism>
<dbReference type="Gramene" id="mRNA:HanXRQr2_Chr03g0120051">
    <property type="protein sequence ID" value="mRNA:HanXRQr2_Chr03g0120051"/>
    <property type="gene ID" value="HanXRQr2_Chr03g0120051"/>
</dbReference>
<name>A0A251V7S5_HELAN</name>
<dbReference type="PANTHER" id="PTHR35463:SF11">
    <property type="entry name" value="TRANSMEMBRANE PROTEIN"/>
    <property type="match status" value="1"/>
</dbReference>
<evidence type="ECO:0000313" key="3">
    <source>
        <dbReference type="Proteomes" id="UP000215914"/>
    </source>
</evidence>
<accession>A0A251V7S5</accession>
<reference evidence="2" key="2">
    <citation type="submission" date="2017-02" db="EMBL/GenBank/DDBJ databases">
        <title>Sunflower complete genome.</title>
        <authorList>
            <person name="Langlade N."/>
            <person name="Munos S."/>
        </authorList>
    </citation>
    <scope>NUCLEOTIDE SEQUENCE [LARGE SCALE GENOMIC DNA]</scope>
    <source>
        <tissue evidence="2">Leaves</tissue>
    </source>
</reference>
<keyword evidence="3" id="KW-1185">Reference proteome</keyword>
<dbReference type="AlphaFoldDB" id="A0A251V7S5"/>
<protein>
    <submittedName>
        <fullName evidence="2">Uncharacterized protein</fullName>
    </submittedName>
</protein>
<evidence type="ECO:0000313" key="1">
    <source>
        <dbReference type="EMBL" id="KAF5815169.1"/>
    </source>
</evidence>
<dbReference type="InParanoid" id="A0A251V7S5"/>
<sequence length="104" mass="11259">MYYQKTMLIVFVTVFFMFLTSDLVLQVKQTSLSHGLLNALFPPNLDFKISSNDASEGGDKVKEAVTTSLEKGKAAVEESAKSAADVTKGTAQKLKDTFSSSSDL</sequence>
<reference evidence="1 3" key="1">
    <citation type="journal article" date="2017" name="Nature">
        <title>The sunflower genome provides insights into oil metabolism, flowering and Asterid evolution.</title>
        <authorList>
            <person name="Badouin H."/>
            <person name="Gouzy J."/>
            <person name="Grassa C.J."/>
            <person name="Murat F."/>
            <person name="Staton S.E."/>
            <person name="Cottret L."/>
            <person name="Lelandais-Briere C."/>
            <person name="Owens G.L."/>
            <person name="Carrere S."/>
            <person name="Mayjonade B."/>
            <person name="Legrand L."/>
            <person name="Gill N."/>
            <person name="Kane N.C."/>
            <person name="Bowers J.E."/>
            <person name="Hubner S."/>
            <person name="Bellec A."/>
            <person name="Berard A."/>
            <person name="Berges H."/>
            <person name="Blanchet N."/>
            <person name="Boniface M.C."/>
            <person name="Brunel D."/>
            <person name="Catrice O."/>
            <person name="Chaidir N."/>
            <person name="Claudel C."/>
            <person name="Donnadieu C."/>
            <person name="Faraut T."/>
            <person name="Fievet G."/>
            <person name="Helmstetter N."/>
            <person name="King M."/>
            <person name="Knapp S.J."/>
            <person name="Lai Z."/>
            <person name="Le Paslier M.C."/>
            <person name="Lippi Y."/>
            <person name="Lorenzon L."/>
            <person name="Mandel J.R."/>
            <person name="Marage G."/>
            <person name="Marchand G."/>
            <person name="Marquand E."/>
            <person name="Bret-Mestries E."/>
            <person name="Morien E."/>
            <person name="Nambeesan S."/>
            <person name="Nguyen T."/>
            <person name="Pegot-Espagnet P."/>
            <person name="Pouilly N."/>
            <person name="Raftis F."/>
            <person name="Sallet E."/>
            <person name="Schiex T."/>
            <person name="Thomas J."/>
            <person name="Vandecasteele C."/>
            <person name="Vares D."/>
            <person name="Vear F."/>
            <person name="Vautrin S."/>
            <person name="Crespi M."/>
            <person name="Mangin B."/>
            <person name="Burke J.M."/>
            <person name="Salse J."/>
            <person name="Munos S."/>
            <person name="Vincourt P."/>
            <person name="Rieseberg L.H."/>
            <person name="Langlade N.B."/>
        </authorList>
    </citation>
    <scope>NUCLEOTIDE SEQUENCE [LARGE SCALE GENOMIC DNA]</scope>
    <source>
        <strain evidence="3">cv. SF193</strain>
        <tissue evidence="1">Leaves</tissue>
    </source>
</reference>
<proteinExistence type="predicted"/>